<dbReference type="SUPFAM" id="SSF50494">
    <property type="entry name" value="Trypsin-like serine proteases"/>
    <property type="match status" value="1"/>
</dbReference>
<evidence type="ECO:0000259" key="6">
    <source>
        <dbReference type="SMART" id="SM00228"/>
    </source>
</evidence>
<keyword evidence="5" id="KW-0472">Membrane</keyword>
<gene>
    <name evidence="7" type="ORF">BACPEC_02940</name>
</gene>
<feature type="compositionally biased region" description="Polar residues" evidence="4">
    <location>
        <begin position="1"/>
        <end position="19"/>
    </location>
</feature>
<comment type="similarity">
    <text evidence="1">Belongs to the peptidase S1C family.</text>
</comment>
<keyword evidence="2" id="KW-0645">Protease</keyword>
<comment type="caution">
    <text evidence="7">The sequence shown here is derived from an EMBL/GenBank/DDBJ whole genome shotgun (WGS) entry which is preliminary data.</text>
</comment>
<dbReference type="InterPro" id="IPR036034">
    <property type="entry name" value="PDZ_sf"/>
</dbReference>
<proteinExistence type="inferred from homology"/>
<dbReference type="InterPro" id="IPR009003">
    <property type="entry name" value="Peptidase_S1_PA"/>
</dbReference>
<dbReference type="PANTHER" id="PTHR43343:SF3">
    <property type="entry name" value="PROTEASE DO-LIKE 8, CHLOROPLASTIC"/>
    <property type="match status" value="1"/>
</dbReference>
<accession>B7AW40</accession>
<sequence>MYDDNQMNNNVPRFDSQTGEPLFTGDVQNAQDTQSDTSDTNTDSAQQPSYTYYDVNPVQQPQKSARELKREQKAMKKAAKHEQKKHNGGAGYFAKLVISAVIFGLIAGGVMFGVNKAGEKLDGSTSSASDIQIPMVSNQGNGTDASVNAGTSSVVQTEDSTISAPMDVKGIVKTSMPSIVAINGEVTVSSGYAYPFSGTQKSKTSGTGIIVGKNDTELLIVTNAHVVDGVSNLTCTFTDNEQVSATVKGSKSNKDIAVVAVSLSSLKESTAKSIAIAELGDSDSIELGDQVVAIGNALGEGQSVTVGYVSALNRSIVVDNTEYTNLIMTDAAINPGNSGGALLNASGRVIGINSAKYSSEEVEGMGYAIPISSIKDVLDTLMNKQTRQKVSGDKASFLGISGVDVTYSISKAYGYPQGILLQNVQQDSPADKAGLVKNDIITGFDGDSISSSSDLKEKMQYYASGEKVTIDYYHMENGEYKLKSAEVTLGHNSN</sequence>
<protein>
    <recommendedName>
        <fullName evidence="6">PDZ domain-containing protein</fullName>
    </recommendedName>
</protein>
<evidence type="ECO:0000313" key="8">
    <source>
        <dbReference type="Proteomes" id="UP000003136"/>
    </source>
</evidence>
<evidence type="ECO:0000256" key="2">
    <source>
        <dbReference type="ARBA" id="ARBA00022670"/>
    </source>
</evidence>
<feature type="compositionally biased region" description="Basic and acidic residues" evidence="4">
    <location>
        <begin position="64"/>
        <end position="74"/>
    </location>
</feature>
<name>B7AW40_9FIRM</name>
<keyword evidence="5" id="KW-0812">Transmembrane</keyword>
<dbReference type="InterPro" id="IPR043504">
    <property type="entry name" value="Peptidase_S1_PA_chymotrypsin"/>
</dbReference>
<feature type="transmembrane region" description="Helical" evidence="5">
    <location>
        <begin position="92"/>
        <end position="114"/>
    </location>
</feature>
<keyword evidence="8" id="KW-1185">Reference proteome</keyword>
<dbReference type="SUPFAM" id="SSF50156">
    <property type="entry name" value="PDZ domain-like"/>
    <property type="match status" value="1"/>
</dbReference>
<dbReference type="InterPro" id="IPR051201">
    <property type="entry name" value="Chloro_Bact_Ser_Proteases"/>
</dbReference>
<dbReference type="HOGENOM" id="CLU_020120_0_1_9"/>
<evidence type="ECO:0000256" key="5">
    <source>
        <dbReference type="SAM" id="Phobius"/>
    </source>
</evidence>
<dbReference type="Gene3D" id="2.40.10.10">
    <property type="entry name" value="Trypsin-like serine proteases"/>
    <property type="match status" value="2"/>
</dbReference>
<feature type="region of interest" description="Disordered" evidence="4">
    <location>
        <begin position="1"/>
        <end position="85"/>
    </location>
</feature>
<dbReference type="SMART" id="SM00228">
    <property type="entry name" value="PDZ"/>
    <property type="match status" value="1"/>
</dbReference>
<dbReference type="eggNOG" id="COG0265">
    <property type="taxonomic scope" value="Bacteria"/>
</dbReference>
<evidence type="ECO:0000256" key="4">
    <source>
        <dbReference type="SAM" id="MobiDB-lite"/>
    </source>
</evidence>
<reference evidence="7 8" key="1">
    <citation type="submission" date="2008-11" db="EMBL/GenBank/DDBJ databases">
        <title>Draft genome sequence of Bacteroides pectinophilus (ATCC 43243).</title>
        <authorList>
            <person name="Sudarsanam P."/>
            <person name="Ley R."/>
            <person name="Guruge J."/>
            <person name="Turnbaugh P.J."/>
            <person name="Mahowald M."/>
            <person name="Liep D."/>
            <person name="Gordon J."/>
        </authorList>
    </citation>
    <scope>NUCLEOTIDE SEQUENCE [LARGE SCALE GENOMIC DNA]</scope>
    <source>
        <strain evidence="7 8">ATCC 43243</strain>
    </source>
</reference>
<dbReference type="PRINTS" id="PR00834">
    <property type="entry name" value="PROTEASES2C"/>
</dbReference>
<evidence type="ECO:0000313" key="7">
    <source>
        <dbReference type="EMBL" id="EEC56431.1"/>
    </source>
</evidence>
<reference evidence="7 8" key="2">
    <citation type="submission" date="2008-11" db="EMBL/GenBank/DDBJ databases">
        <authorList>
            <person name="Fulton L."/>
            <person name="Clifton S."/>
            <person name="Fulton B."/>
            <person name="Xu J."/>
            <person name="Minx P."/>
            <person name="Pepin K.H."/>
            <person name="Johnson M."/>
            <person name="Bhonagiri V."/>
            <person name="Nash W.E."/>
            <person name="Mardis E.R."/>
            <person name="Wilson R.K."/>
        </authorList>
    </citation>
    <scope>NUCLEOTIDE SEQUENCE [LARGE SCALE GENOMIC DNA]</scope>
    <source>
        <strain evidence="7 8">ATCC 43243</strain>
    </source>
</reference>
<dbReference type="Pfam" id="PF13180">
    <property type="entry name" value="PDZ_2"/>
    <property type="match status" value="1"/>
</dbReference>
<feature type="domain" description="PDZ" evidence="6">
    <location>
        <begin position="396"/>
        <end position="476"/>
    </location>
</feature>
<dbReference type="STRING" id="483218.BACPEC_02940"/>
<dbReference type="Gene3D" id="2.30.42.10">
    <property type="match status" value="1"/>
</dbReference>
<dbReference type="EMBL" id="ABVQ01000037">
    <property type="protein sequence ID" value="EEC56431.1"/>
    <property type="molecule type" value="Genomic_DNA"/>
</dbReference>
<feature type="compositionally biased region" description="Basic residues" evidence="4">
    <location>
        <begin position="75"/>
        <end position="85"/>
    </location>
</feature>
<dbReference type="PANTHER" id="PTHR43343">
    <property type="entry name" value="PEPTIDASE S12"/>
    <property type="match status" value="1"/>
</dbReference>
<dbReference type="InterPro" id="IPR001478">
    <property type="entry name" value="PDZ"/>
</dbReference>
<dbReference type="GO" id="GO:0006508">
    <property type="term" value="P:proteolysis"/>
    <property type="evidence" value="ECO:0007669"/>
    <property type="project" value="UniProtKB-KW"/>
</dbReference>
<keyword evidence="5" id="KW-1133">Transmembrane helix</keyword>
<evidence type="ECO:0000256" key="3">
    <source>
        <dbReference type="ARBA" id="ARBA00022801"/>
    </source>
</evidence>
<keyword evidence="3" id="KW-0378">Hydrolase</keyword>
<dbReference type="Proteomes" id="UP000003136">
    <property type="component" value="Unassembled WGS sequence"/>
</dbReference>
<dbReference type="InterPro" id="IPR001940">
    <property type="entry name" value="Peptidase_S1C"/>
</dbReference>
<dbReference type="Pfam" id="PF13365">
    <property type="entry name" value="Trypsin_2"/>
    <property type="match status" value="1"/>
</dbReference>
<organism evidence="7 8">
    <name type="scientific">[Bacteroides] pectinophilus ATCC 43243</name>
    <dbReference type="NCBI Taxonomy" id="483218"/>
    <lineage>
        <taxon>Bacteria</taxon>
        <taxon>Bacillati</taxon>
        <taxon>Bacillota</taxon>
        <taxon>Clostridia</taxon>
        <taxon>Eubacteriales</taxon>
    </lineage>
</organism>
<dbReference type="GO" id="GO:0004252">
    <property type="term" value="F:serine-type endopeptidase activity"/>
    <property type="evidence" value="ECO:0007669"/>
    <property type="project" value="InterPro"/>
</dbReference>
<feature type="compositionally biased region" description="Low complexity" evidence="4">
    <location>
        <begin position="28"/>
        <end position="47"/>
    </location>
</feature>
<evidence type="ECO:0000256" key="1">
    <source>
        <dbReference type="ARBA" id="ARBA00010541"/>
    </source>
</evidence>
<dbReference type="AlphaFoldDB" id="B7AW40"/>